<dbReference type="PANTHER" id="PTHR21666">
    <property type="entry name" value="PEPTIDASE-RELATED"/>
    <property type="match status" value="1"/>
</dbReference>
<evidence type="ECO:0000313" key="4">
    <source>
        <dbReference type="EMBL" id="SES39476.1"/>
    </source>
</evidence>
<dbReference type="InterPro" id="IPR036582">
    <property type="entry name" value="Mao_N_sf"/>
</dbReference>
<dbReference type="InterPro" id="IPR016047">
    <property type="entry name" value="M23ase_b-sheet_dom"/>
</dbReference>
<protein>
    <submittedName>
        <fullName evidence="4">Copper amine oxidase N-terminal domain-containing protein</fullName>
    </submittedName>
</protein>
<keyword evidence="5" id="KW-1185">Reference proteome</keyword>
<dbReference type="EMBL" id="FOGT01000022">
    <property type="protein sequence ID" value="SES39476.1"/>
    <property type="molecule type" value="Genomic_DNA"/>
</dbReference>
<reference evidence="5" key="1">
    <citation type="submission" date="2016-10" db="EMBL/GenBank/DDBJ databases">
        <authorList>
            <person name="Varghese N."/>
            <person name="Submissions S."/>
        </authorList>
    </citation>
    <scope>NUCLEOTIDE SEQUENCE [LARGE SCALE GENOMIC DNA]</scope>
    <source>
        <strain evidence="5">S9</strain>
    </source>
</reference>
<evidence type="ECO:0000313" key="5">
    <source>
        <dbReference type="Proteomes" id="UP000198571"/>
    </source>
</evidence>
<dbReference type="Gene3D" id="2.70.70.10">
    <property type="entry name" value="Glucose Permease (Domain IIA)"/>
    <property type="match status" value="1"/>
</dbReference>
<dbReference type="STRING" id="1601833.SAMN05518684_12235"/>
<dbReference type="AlphaFoldDB" id="A0A1H9WZZ3"/>
<dbReference type="Pfam" id="PF01551">
    <property type="entry name" value="Peptidase_M23"/>
    <property type="match status" value="1"/>
</dbReference>
<feature type="region of interest" description="Disordered" evidence="1">
    <location>
        <begin position="24"/>
        <end position="49"/>
    </location>
</feature>
<feature type="compositionally biased region" description="Basic and acidic residues" evidence="1">
    <location>
        <begin position="24"/>
        <end position="39"/>
    </location>
</feature>
<accession>A0A1H9WZZ3</accession>
<feature type="domain" description="M23ase beta-sheet core" evidence="2">
    <location>
        <begin position="234"/>
        <end position="348"/>
    </location>
</feature>
<dbReference type="InterPro" id="IPR050570">
    <property type="entry name" value="Cell_wall_metabolism_enzyme"/>
</dbReference>
<dbReference type="PANTHER" id="PTHR21666:SF270">
    <property type="entry name" value="MUREIN HYDROLASE ACTIVATOR ENVC"/>
    <property type="match status" value="1"/>
</dbReference>
<dbReference type="InterPro" id="IPR011055">
    <property type="entry name" value="Dup_hybrid_motif"/>
</dbReference>
<evidence type="ECO:0000256" key="1">
    <source>
        <dbReference type="SAM" id="MobiDB-lite"/>
    </source>
</evidence>
<organism evidence="4 5">
    <name type="scientific">Salipaludibacillus aurantiacus</name>
    <dbReference type="NCBI Taxonomy" id="1601833"/>
    <lineage>
        <taxon>Bacteria</taxon>
        <taxon>Bacillati</taxon>
        <taxon>Bacillota</taxon>
        <taxon>Bacilli</taxon>
        <taxon>Bacillales</taxon>
        <taxon>Bacillaceae</taxon>
    </lineage>
</organism>
<dbReference type="RefSeq" id="WP_093055594.1">
    <property type="nucleotide sequence ID" value="NZ_FOGT01000022.1"/>
</dbReference>
<sequence>MKKASLYIISGLLLTACQNEESSAKDQGHAVERETHLQEENNTGNDNEQLKEWTELNTLPVEGYEGVYISVSELADGLGGHYEYDPINKDLLLEIADRQYYLVYGVPVIEINGEYFPADKPPFVENDNREPYLSIEFIDEGLETDYTHNKEENNIAINWDGRVIEAWRPAGENDVDIHSYSVEEMVDFLAFLHSPIEGASVSTVESHLPGAPRGYRNGIHEGIDWYGYASGTEITTDTPVYGMAKGKVVRVDSDFEDYNSHVERNIDLKIAAKQGFTPQYILDRLRGMQVWVQYDNGVMIRFAHLDSIPEDVEAGQTIDSETIIGYVGNTGTSGAMNQDGSGLHLHKDLLVKGELFWEPFTLEETAYIIEELWH</sequence>
<dbReference type="SUPFAM" id="SSF51261">
    <property type="entry name" value="Duplicated hybrid motif"/>
    <property type="match status" value="1"/>
</dbReference>
<dbReference type="Proteomes" id="UP000198571">
    <property type="component" value="Unassembled WGS sequence"/>
</dbReference>
<dbReference type="GO" id="GO:0004222">
    <property type="term" value="F:metalloendopeptidase activity"/>
    <property type="evidence" value="ECO:0007669"/>
    <property type="project" value="TreeGrafter"/>
</dbReference>
<evidence type="ECO:0000259" key="2">
    <source>
        <dbReference type="Pfam" id="PF01551"/>
    </source>
</evidence>
<evidence type="ECO:0000259" key="3">
    <source>
        <dbReference type="Pfam" id="PF07833"/>
    </source>
</evidence>
<dbReference type="OrthoDB" id="30934at2"/>
<dbReference type="CDD" id="cd12797">
    <property type="entry name" value="M23_peptidase"/>
    <property type="match status" value="1"/>
</dbReference>
<dbReference type="PROSITE" id="PS51257">
    <property type="entry name" value="PROKAR_LIPOPROTEIN"/>
    <property type="match status" value="1"/>
</dbReference>
<gene>
    <name evidence="4" type="ORF">SAMN05518684_12235</name>
</gene>
<feature type="domain" description="Copper amine oxidase-like N-terminal" evidence="3">
    <location>
        <begin position="60"/>
        <end position="157"/>
    </location>
</feature>
<proteinExistence type="predicted"/>
<dbReference type="InterPro" id="IPR012854">
    <property type="entry name" value="Cu_amine_oxidase-like_N"/>
</dbReference>
<dbReference type="SUPFAM" id="SSF55383">
    <property type="entry name" value="Copper amine oxidase, domain N"/>
    <property type="match status" value="1"/>
</dbReference>
<dbReference type="Pfam" id="PF07833">
    <property type="entry name" value="Cu_amine_oxidN1"/>
    <property type="match status" value="1"/>
</dbReference>
<name>A0A1H9WZZ3_9BACI</name>